<dbReference type="EMBL" id="BAAAZA010000021">
    <property type="protein sequence ID" value="GAA3885575.1"/>
    <property type="molecule type" value="Genomic_DNA"/>
</dbReference>
<comment type="caution">
    <text evidence="2">The sequence shown here is derived from an EMBL/GenBank/DDBJ whole genome shotgun (WGS) entry which is preliminary data.</text>
</comment>
<evidence type="ECO:0000256" key="1">
    <source>
        <dbReference type="SAM" id="MobiDB-lite"/>
    </source>
</evidence>
<sequence length="65" mass="7026">MALSYINAAQAKHPALPRAVSTLRGAGVRVLLDDGQGHGEGSSHHEPKHGRVEEYPWDLALDNLD</sequence>
<accession>A0ABP7KRB4</accession>
<gene>
    <name evidence="2" type="ORF">GCM10022207_61140</name>
</gene>
<organism evidence="2 3">
    <name type="scientific">Streptomyces lannensis</name>
    <dbReference type="NCBI Taxonomy" id="766498"/>
    <lineage>
        <taxon>Bacteria</taxon>
        <taxon>Bacillati</taxon>
        <taxon>Actinomycetota</taxon>
        <taxon>Actinomycetes</taxon>
        <taxon>Kitasatosporales</taxon>
        <taxon>Streptomycetaceae</taxon>
        <taxon>Streptomyces</taxon>
    </lineage>
</organism>
<evidence type="ECO:0000313" key="2">
    <source>
        <dbReference type="EMBL" id="GAA3885575.1"/>
    </source>
</evidence>
<dbReference type="RefSeq" id="WP_345552632.1">
    <property type="nucleotide sequence ID" value="NZ_BAAAZA010000021.1"/>
</dbReference>
<protein>
    <submittedName>
        <fullName evidence="2">Uncharacterized protein</fullName>
    </submittedName>
</protein>
<keyword evidence="3" id="KW-1185">Reference proteome</keyword>
<proteinExistence type="predicted"/>
<evidence type="ECO:0000313" key="3">
    <source>
        <dbReference type="Proteomes" id="UP001501563"/>
    </source>
</evidence>
<reference evidence="3" key="1">
    <citation type="journal article" date="2019" name="Int. J. Syst. Evol. Microbiol.">
        <title>The Global Catalogue of Microorganisms (GCM) 10K type strain sequencing project: providing services to taxonomists for standard genome sequencing and annotation.</title>
        <authorList>
            <consortium name="The Broad Institute Genomics Platform"/>
            <consortium name="The Broad Institute Genome Sequencing Center for Infectious Disease"/>
            <person name="Wu L."/>
            <person name="Ma J."/>
        </authorList>
    </citation>
    <scope>NUCLEOTIDE SEQUENCE [LARGE SCALE GENOMIC DNA]</scope>
    <source>
        <strain evidence="3">JCM 16578</strain>
    </source>
</reference>
<dbReference type="Proteomes" id="UP001501563">
    <property type="component" value="Unassembled WGS sequence"/>
</dbReference>
<name>A0ABP7KRB4_9ACTN</name>
<feature type="compositionally biased region" description="Basic and acidic residues" evidence="1">
    <location>
        <begin position="33"/>
        <end position="54"/>
    </location>
</feature>
<feature type="region of interest" description="Disordered" evidence="1">
    <location>
        <begin position="33"/>
        <end position="56"/>
    </location>
</feature>